<dbReference type="AlphaFoldDB" id="A0A4V3CFJ9"/>
<feature type="domain" description="Transposase IS116/IS110/IS902 C-terminal" evidence="3">
    <location>
        <begin position="288"/>
        <end position="332"/>
    </location>
</feature>
<evidence type="ECO:0000313" key="5">
    <source>
        <dbReference type="Proteomes" id="UP000295064"/>
    </source>
</evidence>
<evidence type="ECO:0000259" key="2">
    <source>
        <dbReference type="Pfam" id="PF01548"/>
    </source>
</evidence>
<reference evidence="4 5" key="1">
    <citation type="submission" date="2019-03" db="EMBL/GenBank/DDBJ databases">
        <title>Subsurface microbial communities from deep shales in Ohio and West Virginia, USA.</title>
        <authorList>
            <person name="Wrighton K."/>
        </authorList>
    </citation>
    <scope>NUCLEOTIDE SEQUENCE [LARGE SCALE GENOMIC DNA]</scope>
    <source>
        <strain evidence="4 5">MA284_T2</strain>
    </source>
</reference>
<comment type="caution">
    <text evidence="4">The sequence shown here is derived from an EMBL/GenBank/DDBJ whole genome shotgun (WGS) entry which is preliminary data.</text>
</comment>
<organism evidence="4 5">
    <name type="scientific">Halanaerobium saccharolyticum</name>
    <dbReference type="NCBI Taxonomy" id="43595"/>
    <lineage>
        <taxon>Bacteria</taxon>
        <taxon>Bacillati</taxon>
        <taxon>Bacillota</taxon>
        <taxon>Clostridia</taxon>
        <taxon>Halanaerobiales</taxon>
        <taxon>Halanaerobiaceae</taxon>
        <taxon>Halanaerobium</taxon>
    </lineage>
</organism>
<sequence>MNYTQNKKIMQVKVSTLVVGVDIAKNKHAARSFNFRGIEYDKAIFFENNEAGFKKLLHWIKKVSEKENKTDVIVGMEPTGHYWLSLEEYLRRKTDFLRVVVNPAHVKKSKSLDDNSPTKTDRKDAKVIAKLVIDGRYSVPHIPEKEYADLRVAMTHRERLVKDIVNLSNKVQQLIDKYFPEYSTVFKKWDGKASVAVLKELFLPELILEKTEEEIVEIFRKGANRAVGIKRARKLKKAALSSIGIKEGGEFTRFELRNLLEQYELLNKQKELLEEKVEELLENMEEAKYMESVNGVGLITVAGFIAEVGNIKDYDHPKQIQKLAGLNLKENSQVSIRVKPE</sequence>
<keyword evidence="1" id="KW-0175">Coiled coil</keyword>
<evidence type="ECO:0000313" key="4">
    <source>
        <dbReference type="EMBL" id="TDO94142.1"/>
    </source>
</evidence>
<dbReference type="GO" id="GO:0006313">
    <property type="term" value="P:DNA transposition"/>
    <property type="evidence" value="ECO:0007669"/>
    <property type="project" value="InterPro"/>
</dbReference>
<evidence type="ECO:0000256" key="1">
    <source>
        <dbReference type="SAM" id="Coils"/>
    </source>
</evidence>
<proteinExistence type="predicted"/>
<dbReference type="NCBIfam" id="NF033542">
    <property type="entry name" value="transpos_IS110"/>
    <property type="match status" value="1"/>
</dbReference>
<name>A0A4V3CFJ9_9FIRM</name>
<dbReference type="EMBL" id="SNWX01000004">
    <property type="protein sequence ID" value="TDO94142.1"/>
    <property type="molecule type" value="Genomic_DNA"/>
</dbReference>
<dbReference type="InterPro" id="IPR002525">
    <property type="entry name" value="Transp_IS110-like_N"/>
</dbReference>
<dbReference type="PANTHER" id="PTHR33055">
    <property type="entry name" value="TRANSPOSASE FOR INSERTION SEQUENCE ELEMENT IS1111A"/>
    <property type="match status" value="1"/>
</dbReference>
<dbReference type="InterPro" id="IPR003346">
    <property type="entry name" value="Transposase_20"/>
</dbReference>
<accession>A0A4V3CFJ9</accession>
<feature type="coiled-coil region" evidence="1">
    <location>
        <begin position="256"/>
        <end position="290"/>
    </location>
</feature>
<dbReference type="Pfam" id="PF01548">
    <property type="entry name" value="DEDD_Tnp_IS110"/>
    <property type="match status" value="1"/>
</dbReference>
<dbReference type="InterPro" id="IPR047650">
    <property type="entry name" value="Transpos_IS110"/>
</dbReference>
<evidence type="ECO:0000259" key="3">
    <source>
        <dbReference type="Pfam" id="PF02371"/>
    </source>
</evidence>
<dbReference type="GO" id="GO:0004803">
    <property type="term" value="F:transposase activity"/>
    <property type="evidence" value="ECO:0007669"/>
    <property type="project" value="InterPro"/>
</dbReference>
<feature type="domain" description="Transposase IS110-like N-terminal" evidence="2">
    <location>
        <begin position="19"/>
        <end position="180"/>
    </location>
</feature>
<dbReference type="Pfam" id="PF02371">
    <property type="entry name" value="Transposase_20"/>
    <property type="match status" value="1"/>
</dbReference>
<dbReference type="Proteomes" id="UP000295064">
    <property type="component" value="Unassembled WGS sequence"/>
</dbReference>
<dbReference type="GO" id="GO:0003677">
    <property type="term" value="F:DNA binding"/>
    <property type="evidence" value="ECO:0007669"/>
    <property type="project" value="InterPro"/>
</dbReference>
<protein>
    <submittedName>
        <fullName evidence="4">Transposase IS116/IS110/IS902 family protein</fullName>
    </submittedName>
</protein>
<gene>
    <name evidence="4" type="ORF">DFR79_104108</name>
</gene>